<reference evidence="8 9" key="1">
    <citation type="journal article" date="2012" name="J. Bacteriol.">
        <title>Draft Genome Sequence of Novosphingobium nitrogenifigens Y88T.</title>
        <authorList>
            <person name="Strabala T.J."/>
            <person name="Macdonald L."/>
            <person name="Liu V."/>
            <person name="Smit A.M."/>
        </authorList>
    </citation>
    <scope>NUCLEOTIDE SEQUENCE [LARGE SCALE GENOMIC DNA]</scope>
    <source>
        <strain evidence="8 9">DSM 19370</strain>
    </source>
</reference>
<accession>F1Z4B8</accession>
<dbReference type="GO" id="GO:0030313">
    <property type="term" value="C:cell envelope"/>
    <property type="evidence" value="ECO:0007669"/>
    <property type="project" value="UniProtKB-SubCell"/>
</dbReference>
<dbReference type="NCBIfam" id="TIGR01730">
    <property type="entry name" value="RND_mfp"/>
    <property type="match status" value="1"/>
</dbReference>
<comment type="caution">
    <text evidence="8">The sequence shown here is derived from an EMBL/GenBank/DDBJ whole genome shotgun (WGS) entry which is preliminary data.</text>
</comment>
<dbReference type="Pfam" id="PF25917">
    <property type="entry name" value="BSH_RND"/>
    <property type="match status" value="1"/>
</dbReference>
<sequence>MDMHTLVDTAVDTALSYNDADDTADDAADDAGGAPAATHTSRSHDGRVHEPAHHHGSGFPSWRKAFGLILLAGAVGFAGWKMMSHEPAQAMPLDVTLGVAHPYAAPVVEWDDYVGRFAPSQTVELRPRVAGQITALHFHDGDIVRKGQLLFTIDQRPYRAALAEASANVASARSALALARSDYARASRLSGDEAVSAGEVDSLRARLQSAQAALAAAEARLRERALDLEFTEVRAPISGRVSDRRVDVGNLVAAGEGGNATLLTTINALDPIYFTFDSSEALFLKSQRAREGKGASPEIEIRLQDEPAYTWKGKLDFTDNGLDPHSGTIRGRAVIPNPSLFLAPGMFGNMRLSNGGMVTALMVPDEVIQSDQARKTVMVVAPDGTVAAKPVELGPVVRGLRIVRAGLAPGDNVVVTNIQAASPGAHVKVRATRITPQAQAADTGISAPAAAQATLAR</sequence>
<dbReference type="PANTHER" id="PTHR30158:SF10">
    <property type="entry name" value="CATION EFFLUX PUMP"/>
    <property type="match status" value="1"/>
</dbReference>
<dbReference type="Gene3D" id="2.40.50.100">
    <property type="match status" value="1"/>
</dbReference>
<evidence type="ECO:0000256" key="3">
    <source>
        <dbReference type="SAM" id="MobiDB-lite"/>
    </source>
</evidence>
<dbReference type="PANTHER" id="PTHR30158">
    <property type="entry name" value="ACRA/E-RELATED COMPONENT OF DRUG EFFLUX TRANSPORTER"/>
    <property type="match status" value="1"/>
</dbReference>
<keyword evidence="9" id="KW-1185">Reference proteome</keyword>
<dbReference type="InterPro" id="IPR058624">
    <property type="entry name" value="MdtA-like_HH"/>
</dbReference>
<comment type="subcellular location">
    <subcellularLocation>
        <location evidence="1">Cell envelope</location>
    </subcellularLocation>
</comment>
<dbReference type="InterPro" id="IPR006143">
    <property type="entry name" value="RND_pump_MFP"/>
</dbReference>
<feature type="domain" description="Multidrug resistance protein MdtA-like alpha-helical hairpin" evidence="4">
    <location>
        <begin position="162"/>
        <end position="231"/>
    </location>
</feature>
<dbReference type="Pfam" id="PF25876">
    <property type="entry name" value="HH_MFP_RND"/>
    <property type="match status" value="1"/>
</dbReference>
<evidence type="ECO:0000313" key="9">
    <source>
        <dbReference type="Proteomes" id="UP000004728"/>
    </source>
</evidence>
<feature type="domain" description="Multidrug resistance protein MdtA-like barrel-sandwich hybrid" evidence="5">
    <location>
        <begin position="122"/>
        <end position="257"/>
    </location>
</feature>
<feature type="domain" description="Multidrug resistance protein MdtA-like beta-barrel" evidence="6">
    <location>
        <begin position="271"/>
        <end position="354"/>
    </location>
</feature>
<feature type="region of interest" description="Disordered" evidence="3">
    <location>
        <begin position="24"/>
        <end position="56"/>
    </location>
</feature>
<evidence type="ECO:0000259" key="4">
    <source>
        <dbReference type="Pfam" id="PF25876"/>
    </source>
</evidence>
<organism evidence="8 9">
    <name type="scientific">Novosphingobium nitrogenifigens DSM 19370</name>
    <dbReference type="NCBI Taxonomy" id="983920"/>
    <lineage>
        <taxon>Bacteria</taxon>
        <taxon>Pseudomonadati</taxon>
        <taxon>Pseudomonadota</taxon>
        <taxon>Alphaproteobacteria</taxon>
        <taxon>Sphingomonadales</taxon>
        <taxon>Sphingomonadaceae</taxon>
        <taxon>Novosphingobium</taxon>
    </lineage>
</organism>
<evidence type="ECO:0000256" key="1">
    <source>
        <dbReference type="ARBA" id="ARBA00004196"/>
    </source>
</evidence>
<dbReference type="OrthoDB" id="9816569at2"/>
<dbReference type="AlphaFoldDB" id="F1Z4B8"/>
<dbReference type="Proteomes" id="UP000004728">
    <property type="component" value="Unassembled WGS sequence"/>
</dbReference>
<dbReference type="STRING" id="983920.Y88_2818"/>
<evidence type="ECO:0000259" key="7">
    <source>
        <dbReference type="Pfam" id="PF25967"/>
    </source>
</evidence>
<dbReference type="GO" id="GO:0005886">
    <property type="term" value="C:plasma membrane"/>
    <property type="evidence" value="ECO:0007669"/>
    <property type="project" value="TreeGrafter"/>
</dbReference>
<evidence type="ECO:0000256" key="2">
    <source>
        <dbReference type="ARBA" id="ARBA00009477"/>
    </source>
</evidence>
<dbReference type="InterPro" id="IPR058625">
    <property type="entry name" value="MdtA-like_BSH"/>
</dbReference>
<dbReference type="Gene3D" id="2.40.30.170">
    <property type="match status" value="1"/>
</dbReference>
<evidence type="ECO:0000313" key="8">
    <source>
        <dbReference type="EMBL" id="EGD60528.1"/>
    </source>
</evidence>
<dbReference type="Pfam" id="PF25967">
    <property type="entry name" value="RND-MFP_C"/>
    <property type="match status" value="1"/>
</dbReference>
<gene>
    <name evidence="8" type="ORF">Y88_2818</name>
</gene>
<dbReference type="InParanoid" id="F1Z4B8"/>
<evidence type="ECO:0000259" key="6">
    <source>
        <dbReference type="Pfam" id="PF25944"/>
    </source>
</evidence>
<feature type="domain" description="Multidrug resistance protein MdtA-like C-terminal permuted SH3" evidence="7">
    <location>
        <begin position="360"/>
        <end position="419"/>
    </location>
</feature>
<dbReference type="InterPro" id="IPR058626">
    <property type="entry name" value="MdtA-like_b-barrel"/>
</dbReference>
<dbReference type="Gene3D" id="1.10.287.470">
    <property type="entry name" value="Helix hairpin bin"/>
    <property type="match status" value="1"/>
</dbReference>
<evidence type="ECO:0000259" key="5">
    <source>
        <dbReference type="Pfam" id="PF25917"/>
    </source>
</evidence>
<dbReference type="HOGENOM" id="CLU_018816_2_1_5"/>
<proteinExistence type="inferred from homology"/>
<protein>
    <submittedName>
        <fullName evidence="8">Efflux transporter, RND family, MFP subunit</fullName>
    </submittedName>
</protein>
<dbReference type="eggNOG" id="COG0845">
    <property type="taxonomic scope" value="Bacteria"/>
</dbReference>
<dbReference type="InterPro" id="IPR058627">
    <property type="entry name" value="MdtA-like_C"/>
</dbReference>
<feature type="compositionally biased region" description="Basic and acidic residues" evidence="3">
    <location>
        <begin position="42"/>
        <end position="53"/>
    </location>
</feature>
<dbReference type="GO" id="GO:0046677">
    <property type="term" value="P:response to antibiotic"/>
    <property type="evidence" value="ECO:0007669"/>
    <property type="project" value="TreeGrafter"/>
</dbReference>
<comment type="similarity">
    <text evidence="2">Belongs to the membrane fusion protein (MFP) (TC 8.A.1) family.</text>
</comment>
<dbReference type="EMBL" id="AEWJ01000018">
    <property type="protein sequence ID" value="EGD60528.1"/>
    <property type="molecule type" value="Genomic_DNA"/>
</dbReference>
<dbReference type="Gene3D" id="2.40.420.20">
    <property type="match status" value="1"/>
</dbReference>
<dbReference type="GO" id="GO:0022857">
    <property type="term" value="F:transmembrane transporter activity"/>
    <property type="evidence" value="ECO:0007669"/>
    <property type="project" value="InterPro"/>
</dbReference>
<dbReference type="SUPFAM" id="SSF111369">
    <property type="entry name" value="HlyD-like secretion proteins"/>
    <property type="match status" value="1"/>
</dbReference>
<dbReference type="Pfam" id="PF25944">
    <property type="entry name" value="Beta-barrel_RND"/>
    <property type="match status" value="1"/>
</dbReference>
<name>F1Z4B8_9SPHN</name>